<dbReference type="KEGG" id="muo:115470588"/>
<feature type="region of interest" description="Disordered" evidence="1">
    <location>
        <begin position="326"/>
        <end position="351"/>
    </location>
</feature>
<dbReference type="RefSeq" id="XP_030059727.1">
    <property type="nucleotide sequence ID" value="XM_030203867.1"/>
</dbReference>
<organism evidence="5 6">
    <name type="scientific">Microcaecilia unicolor</name>
    <dbReference type="NCBI Taxonomy" id="1415580"/>
    <lineage>
        <taxon>Eukaryota</taxon>
        <taxon>Metazoa</taxon>
        <taxon>Chordata</taxon>
        <taxon>Craniata</taxon>
        <taxon>Vertebrata</taxon>
        <taxon>Euteleostomi</taxon>
        <taxon>Amphibia</taxon>
        <taxon>Gymnophiona</taxon>
        <taxon>Siphonopidae</taxon>
        <taxon>Microcaecilia</taxon>
    </lineage>
</organism>
<reference evidence="6" key="1">
    <citation type="submission" date="2025-08" db="UniProtKB">
        <authorList>
            <consortium name="RefSeq"/>
        </authorList>
    </citation>
    <scope>IDENTIFICATION</scope>
</reference>
<keyword evidence="2" id="KW-0812">Transmembrane</keyword>
<dbReference type="Gene3D" id="2.60.40.10">
    <property type="entry name" value="Immunoglobulins"/>
    <property type="match status" value="1"/>
</dbReference>
<dbReference type="InParanoid" id="A0A6P7XWB6"/>
<evidence type="ECO:0000256" key="1">
    <source>
        <dbReference type="SAM" id="MobiDB-lite"/>
    </source>
</evidence>
<dbReference type="OrthoDB" id="9045695at2759"/>
<evidence type="ECO:0000259" key="4">
    <source>
        <dbReference type="PROSITE" id="PS50835"/>
    </source>
</evidence>
<dbReference type="Proteomes" id="UP000515156">
    <property type="component" value="Chromosome 5"/>
</dbReference>
<keyword evidence="2" id="KW-0472">Membrane</keyword>
<dbReference type="PROSITE" id="PS50835">
    <property type="entry name" value="IG_LIKE"/>
    <property type="match status" value="2"/>
</dbReference>
<proteinExistence type="predicted"/>
<feature type="transmembrane region" description="Helical" evidence="2">
    <location>
        <begin position="207"/>
        <end position="239"/>
    </location>
</feature>
<dbReference type="GeneID" id="115470588"/>
<feature type="domain" description="Ig-like" evidence="4">
    <location>
        <begin position="39"/>
        <end position="113"/>
    </location>
</feature>
<name>A0A6P7XWB6_9AMPH</name>
<gene>
    <name evidence="6" type="primary">LOC115470588</name>
</gene>
<feature type="chain" id="PRO_5028470590" evidence="3">
    <location>
        <begin position="22"/>
        <end position="417"/>
    </location>
</feature>
<dbReference type="InterPro" id="IPR007110">
    <property type="entry name" value="Ig-like_dom"/>
</dbReference>
<keyword evidence="3" id="KW-0732">Signal</keyword>
<evidence type="ECO:0000256" key="2">
    <source>
        <dbReference type="SAM" id="Phobius"/>
    </source>
</evidence>
<evidence type="ECO:0000313" key="6">
    <source>
        <dbReference type="RefSeq" id="XP_030059727.1"/>
    </source>
</evidence>
<keyword evidence="2" id="KW-1133">Transmembrane helix</keyword>
<evidence type="ECO:0000313" key="5">
    <source>
        <dbReference type="Proteomes" id="UP000515156"/>
    </source>
</evidence>
<feature type="compositionally biased region" description="Polar residues" evidence="1">
    <location>
        <begin position="259"/>
        <end position="271"/>
    </location>
</feature>
<dbReference type="InterPro" id="IPR036179">
    <property type="entry name" value="Ig-like_dom_sf"/>
</dbReference>
<accession>A0A6P7XWB6</accession>
<keyword evidence="5" id="KW-1185">Reference proteome</keyword>
<feature type="region of interest" description="Disordered" evidence="1">
    <location>
        <begin position="258"/>
        <end position="277"/>
    </location>
</feature>
<dbReference type="SUPFAM" id="SSF48726">
    <property type="entry name" value="Immunoglobulin"/>
    <property type="match status" value="1"/>
</dbReference>
<feature type="signal peptide" evidence="3">
    <location>
        <begin position="1"/>
        <end position="21"/>
    </location>
</feature>
<evidence type="ECO:0000256" key="3">
    <source>
        <dbReference type="SAM" id="SignalP"/>
    </source>
</evidence>
<dbReference type="InterPro" id="IPR013783">
    <property type="entry name" value="Ig-like_fold"/>
</dbReference>
<feature type="domain" description="Ig-like" evidence="4">
    <location>
        <begin position="124"/>
        <end position="197"/>
    </location>
</feature>
<dbReference type="AlphaFoldDB" id="A0A6P7XWB6"/>
<protein>
    <submittedName>
        <fullName evidence="6">Uncharacterized protein LOC115470588 isoform X1</fullName>
    </submittedName>
</protein>
<sequence>MLGTTSFPLFCLLVLLRVINGWTAASQEDVEIYGNPNGCAVFHLEKQNLENSSIIWTKEGTKLNCSYNHIQKCKILENGALLLLERVTSEDEGMYTAEVLDNQGNTTHTTKFLMKLIENITPKINISCLRNGTGLLFCDRGRNDRVYWTLNGRILNNTEVFLDDNCSKITVNKDVAGSFMCHINKSTHISNSSATLLNCPDTDENPWSMYILIMVASAGGALFLAIIILIITCCCCCYMKKKSHNLLRQEEDGMELTAASKNNAKDSTSQDGAIAEDKRMVSCTTKATEQALEEDECPPPASFTEQIHKEDEFPPPASFTEQIHEEDEFPPPDSFTEQIHEEDEFPPPDSFTEQIQMHENEEDEFPPPDAFVEQILMHENEDRCQMEDELPDFSDMVENANHAALDSCHIILEDKKG</sequence>